<dbReference type="Pfam" id="PF01083">
    <property type="entry name" value="Cutinase"/>
    <property type="match status" value="1"/>
</dbReference>
<organism evidence="6 7">
    <name type="scientific">Gordonia mangrovi</name>
    <dbReference type="NCBI Taxonomy" id="2665643"/>
    <lineage>
        <taxon>Bacteria</taxon>
        <taxon>Bacillati</taxon>
        <taxon>Actinomycetota</taxon>
        <taxon>Actinomycetes</taxon>
        <taxon>Mycobacteriales</taxon>
        <taxon>Gordoniaceae</taxon>
        <taxon>Gordonia</taxon>
    </lineage>
</organism>
<dbReference type="InterPro" id="IPR000675">
    <property type="entry name" value="Cutinase/axe"/>
</dbReference>
<evidence type="ECO:0000313" key="7">
    <source>
        <dbReference type="Proteomes" id="UP000475545"/>
    </source>
</evidence>
<comment type="similarity">
    <text evidence="1">Belongs to the cutinase family.</text>
</comment>
<feature type="transmembrane region" description="Helical" evidence="5">
    <location>
        <begin position="29"/>
        <end position="46"/>
    </location>
</feature>
<keyword evidence="2" id="KW-0719">Serine esterase</keyword>
<proteinExistence type="inferred from homology"/>
<keyword evidence="5" id="KW-0812">Transmembrane</keyword>
<dbReference type="GO" id="GO:0052689">
    <property type="term" value="F:carboxylic ester hydrolase activity"/>
    <property type="evidence" value="ECO:0007669"/>
    <property type="project" value="UniProtKB-KW"/>
</dbReference>
<reference evidence="6 7" key="1">
    <citation type="submission" date="2019-11" db="EMBL/GenBank/DDBJ databases">
        <title>Gordonia sp. nov., a novel actinobacterium isolated from mangrove soil in Hainan.</title>
        <authorList>
            <person name="Huang X."/>
            <person name="Xie Y."/>
            <person name="Chu X."/>
            <person name="Xiao K."/>
        </authorList>
    </citation>
    <scope>NUCLEOTIDE SEQUENCE [LARGE SCALE GENOMIC DNA]</scope>
    <source>
        <strain evidence="6 7">HNM0687</strain>
    </source>
</reference>
<dbReference type="SMART" id="SM01110">
    <property type="entry name" value="Cutinase"/>
    <property type="match status" value="1"/>
</dbReference>
<evidence type="ECO:0000313" key="6">
    <source>
        <dbReference type="EMBL" id="MXP21007.1"/>
    </source>
</evidence>
<dbReference type="Proteomes" id="UP000475545">
    <property type="component" value="Unassembled WGS sequence"/>
</dbReference>
<evidence type="ECO:0000256" key="4">
    <source>
        <dbReference type="ARBA" id="ARBA00023157"/>
    </source>
</evidence>
<evidence type="ECO:0000256" key="2">
    <source>
        <dbReference type="ARBA" id="ARBA00022487"/>
    </source>
</evidence>
<protein>
    <submittedName>
        <fullName evidence="6">Cutinase family protein</fullName>
    </submittedName>
</protein>
<evidence type="ECO:0000256" key="3">
    <source>
        <dbReference type="ARBA" id="ARBA00022801"/>
    </source>
</evidence>
<keyword evidence="5" id="KW-0472">Membrane</keyword>
<accession>A0A6L7GNQ6</accession>
<gene>
    <name evidence="6" type="ORF">GIY30_06505</name>
</gene>
<dbReference type="Gene3D" id="3.40.50.1820">
    <property type="entry name" value="alpha/beta hydrolase"/>
    <property type="match status" value="1"/>
</dbReference>
<dbReference type="SUPFAM" id="SSF53474">
    <property type="entry name" value="alpha/beta-Hydrolases"/>
    <property type="match status" value="1"/>
</dbReference>
<comment type="caution">
    <text evidence="6">The sequence shown here is derived from an EMBL/GenBank/DDBJ whole genome shotgun (WGS) entry which is preliminary data.</text>
</comment>
<dbReference type="EMBL" id="WMBR01000001">
    <property type="protein sequence ID" value="MXP21007.1"/>
    <property type="molecule type" value="Genomic_DNA"/>
</dbReference>
<name>A0A6L7GNQ6_9ACTN</name>
<sequence length="489" mass="50596">MTRAPRVFRKILSSNTTEQPRGAHPATDALRLAMTVVTIAIVGVLLTPTPASAQPSDPTTFNLFIPGTWETDETADPSTPTGALTPIAERIRRDHGDSAHIYFLPYLARAFDNGESYGVSKATALDNAARVLREFTAEHPSAKVTITGYSQGADAAGDLASAIGNRLGPITPDRVLAVALLADPRAGTRGETVVGPRADGIGIAGPRPAGMGSLAGRVSSICARDDLYCSIDKQENPLLGQLGTVLGKTPDQAALAVARAATAASTLASIDLRGIGDGLATLPRQTAAGDLAAAHSTARELNTDLRPLVTLAAAVDFTEISATLALIPDDTGFTQAMSLVAAGLSHIDIERAADLVGRIQELTWVAAAEVGRRAGATTVPVTTDTRAEVARLGRELALVAHDVVSVRARTGSGMPIASPDLRSSAADVTGIVAKYAITDPAALITDAVSAGHFYAGDSHVRYGSLVVDDEGNDAVDWLAQWLSTAIARG</sequence>
<keyword evidence="7" id="KW-1185">Reference proteome</keyword>
<keyword evidence="4" id="KW-1015">Disulfide bond</keyword>
<dbReference type="InterPro" id="IPR029058">
    <property type="entry name" value="AB_hydrolase_fold"/>
</dbReference>
<evidence type="ECO:0000256" key="5">
    <source>
        <dbReference type="SAM" id="Phobius"/>
    </source>
</evidence>
<keyword evidence="5" id="KW-1133">Transmembrane helix</keyword>
<dbReference type="PANTHER" id="PTHR33630">
    <property type="entry name" value="CUTINASE RV1984C-RELATED-RELATED"/>
    <property type="match status" value="1"/>
</dbReference>
<dbReference type="AlphaFoldDB" id="A0A6L7GNQ6"/>
<evidence type="ECO:0000256" key="1">
    <source>
        <dbReference type="ARBA" id="ARBA00007534"/>
    </source>
</evidence>
<dbReference type="PANTHER" id="PTHR33630:SF9">
    <property type="entry name" value="CUTINASE 4"/>
    <property type="match status" value="1"/>
</dbReference>
<keyword evidence="3" id="KW-0378">Hydrolase</keyword>